<sequence length="143" mass="15622">MQQALLLAKDAAEYNDVPVGAVVVNQNGEVIGRGKNEREKNDDPLAHAELIAIRDAANNLNSWRFDDATLVVTLEPCAMCAGAIAQSRFTRVVFGAFDEKAGAAGSVWDLIRDPRLPNKIEVISGLLADESAQLLKDFFIKRR</sequence>
<evidence type="ECO:0000256" key="3">
    <source>
        <dbReference type="ARBA" id="ARBA00011738"/>
    </source>
</evidence>
<evidence type="ECO:0000256" key="4">
    <source>
        <dbReference type="ARBA" id="ARBA00012740"/>
    </source>
</evidence>
<dbReference type="CDD" id="cd01285">
    <property type="entry name" value="nucleoside_deaminase"/>
    <property type="match status" value="1"/>
</dbReference>
<dbReference type="Pfam" id="PF00383">
    <property type="entry name" value="dCMP_cyt_deam_1"/>
    <property type="match status" value="1"/>
</dbReference>
<evidence type="ECO:0000259" key="11">
    <source>
        <dbReference type="PROSITE" id="PS51747"/>
    </source>
</evidence>
<dbReference type="PANTHER" id="PTHR11079:SF202">
    <property type="entry name" value="TRNA-SPECIFIC ADENOSINE DEAMINASE"/>
    <property type="match status" value="1"/>
</dbReference>
<dbReference type="InterPro" id="IPR016192">
    <property type="entry name" value="APOBEC/CMP_deaminase_Zn-bd"/>
</dbReference>
<proteinExistence type="inferred from homology"/>
<keyword evidence="8" id="KW-0378">Hydrolase</keyword>
<dbReference type="InterPro" id="IPR028883">
    <property type="entry name" value="tRNA_aden_deaminase"/>
</dbReference>
<dbReference type="InterPro" id="IPR016193">
    <property type="entry name" value="Cytidine_deaminase-like"/>
</dbReference>
<dbReference type="SUPFAM" id="SSF53927">
    <property type="entry name" value="Cytidine deaminase-like"/>
    <property type="match status" value="1"/>
</dbReference>
<comment type="similarity">
    <text evidence="2">Belongs to the cytidine and deoxycytidylate deaminase family. ADAT2 subfamily.</text>
</comment>
<dbReference type="AlphaFoldDB" id="A0A6J6UZH6"/>
<evidence type="ECO:0000256" key="1">
    <source>
        <dbReference type="ARBA" id="ARBA00001947"/>
    </source>
</evidence>
<evidence type="ECO:0000256" key="10">
    <source>
        <dbReference type="ARBA" id="ARBA00048045"/>
    </source>
</evidence>
<evidence type="ECO:0000256" key="7">
    <source>
        <dbReference type="ARBA" id="ARBA00022723"/>
    </source>
</evidence>
<dbReference type="HAMAP" id="MF_00972">
    <property type="entry name" value="tRNA_aden_deaminase"/>
    <property type="match status" value="1"/>
</dbReference>
<evidence type="ECO:0000313" key="12">
    <source>
        <dbReference type="EMBL" id="CAB4764445.1"/>
    </source>
</evidence>
<dbReference type="FunFam" id="3.40.140.10:FF:000005">
    <property type="entry name" value="tRNA-specific adenosine deaminase"/>
    <property type="match status" value="1"/>
</dbReference>
<gene>
    <name evidence="12" type="ORF">UFOPK2886_00344</name>
</gene>
<reference evidence="12" key="1">
    <citation type="submission" date="2020-05" db="EMBL/GenBank/DDBJ databases">
        <authorList>
            <person name="Chiriac C."/>
            <person name="Salcher M."/>
            <person name="Ghai R."/>
            <person name="Kavagutti S V."/>
        </authorList>
    </citation>
    <scope>NUCLEOTIDE SEQUENCE</scope>
</reference>
<evidence type="ECO:0000256" key="6">
    <source>
        <dbReference type="ARBA" id="ARBA00022694"/>
    </source>
</evidence>
<accession>A0A6J6UZH6</accession>
<dbReference type="GO" id="GO:0008270">
    <property type="term" value="F:zinc ion binding"/>
    <property type="evidence" value="ECO:0007669"/>
    <property type="project" value="InterPro"/>
</dbReference>
<feature type="domain" description="CMP/dCMP-type deaminase" evidence="11">
    <location>
        <begin position="1"/>
        <end position="108"/>
    </location>
</feature>
<dbReference type="GO" id="GO:0052717">
    <property type="term" value="F:tRNA-specific adenosine-34 deaminase activity"/>
    <property type="evidence" value="ECO:0007669"/>
    <property type="project" value="UniProtKB-EC"/>
</dbReference>
<comment type="cofactor">
    <cofactor evidence="1">
        <name>Zn(2+)</name>
        <dbReference type="ChEBI" id="CHEBI:29105"/>
    </cofactor>
</comment>
<dbReference type="Gene3D" id="3.40.140.10">
    <property type="entry name" value="Cytidine Deaminase, domain 2"/>
    <property type="match status" value="1"/>
</dbReference>
<dbReference type="PANTHER" id="PTHR11079">
    <property type="entry name" value="CYTOSINE DEAMINASE FAMILY MEMBER"/>
    <property type="match status" value="1"/>
</dbReference>
<dbReference type="GO" id="GO:0002100">
    <property type="term" value="P:tRNA wobble adenosine to inosine editing"/>
    <property type="evidence" value="ECO:0007669"/>
    <property type="project" value="InterPro"/>
</dbReference>
<comment type="catalytic activity">
    <reaction evidence="10">
        <text>adenosine(34) in tRNA + H2O + H(+) = inosine(34) in tRNA + NH4(+)</text>
        <dbReference type="Rhea" id="RHEA:43168"/>
        <dbReference type="Rhea" id="RHEA-COMP:10373"/>
        <dbReference type="Rhea" id="RHEA-COMP:10374"/>
        <dbReference type="ChEBI" id="CHEBI:15377"/>
        <dbReference type="ChEBI" id="CHEBI:15378"/>
        <dbReference type="ChEBI" id="CHEBI:28938"/>
        <dbReference type="ChEBI" id="CHEBI:74411"/>
        <dbReference type="ChEBI" id="CHEBI:82852"/>
        <dbReference type="EC" id="3.5.4.33"/>
    </reaction>
</comment>
<dbReference type="NCBIfam" id="NF008113">
    <property type="entry name" value="PRK10860.1"/>
    <property type="match status" value="1"/>
</dbReference>
<dbReference type="PROSITE" id="PS51747">
    <property type="entry name" value="CYT_DCMP_DEAMINASES_2"/>
    <property type="match status" value="1"/>
</dbReference>
<keyword evidence="7" id="KW-0479">Metal-binding</keyword>
<comment type="subunit">
    <text evidence="3">Homodimer.</text>
</comment>
<dbReference type="EC" id="3.5.4.33" evidence="4"/>
<protein>
    <recommendedName>
        <fullName evidence="5">tRNA-specific adenosine deaminase 2</fullName>
        <ecNumber evidence="4">3.5.4.33</ecNumber>
    </recommendedName>
</protein>
<organism evidence="12">
    <name type="scientific">freshwater metagenome</name>
    <dbReference type="NCBI Taxonomy" id="449393"/>
    <lineage>
        <taxon>unclassified sequences</taxon>
        <taxon>metagenomes</taxon>
        <taxon>ecological metagenomes</taxon>
    </lineage>
</organism>
<dbReference type="InterPro" id="IPR002125">
    <property type="entry name" value="CMP_dCMP_dom"/>
</dbReference>
<dbReference type="PROSITE" id="PS00903">
    <property type="entry name" value="CYT_DCMP_DEAMINASES_1"/>
    <property type="match status" value="1"/>
</dbReference>
<dbReference type="EMBL" id="CAEZZO010000033">
    <property type="protein sequence ID" value="CAB4764445.1"/>
    <property type="molecule type" value="Genomic_DNA"/>
</dbReference>
<evidence type="ECO:0000256" key="9">
    <source>
        <dbReference type="ARBA" id="ARBA00022833"/>
    </source>
</evidence>
<evidence type="ECO:0000256" key="8">
    <source>
        <dbReference type="ARBA" id="ARBA00022801"/>
    </source>
</evidence>
<keyword evidence="6" id="KW-0819">tRNA processing</keyword>
<evidence type="ECO:0000256" key="2">
    <source>
        <dbReference type="ARBA" id="ARBA00010669"/>
    </source>
</evidence>
<evidence type="ECO:0000256" key="5">
    <source>
        <dbReference type="ARBA" id="ARBA00019216"/>
    </source>
</evidence>
<keyword evidence="9" id="KW-0862">Zinc</keyword>
<name>A0A6J6UZH6_9ZZZZ</name>